<evidence type="ECO:0000259" key="10">
    <source>
        <dbReference type="SMART" id="SM01029"/>
    </source>
</evidence>
<keyword evidence="12" id="KW-1185">Reference proteome</keyword>
<dbReference type="InterPro" id="IPR036833">
    <property type="entry name" value="BetaGal_dom3_sf"/>
</dbReference>
<dbReference type="InterPro" id="IPR025300">
    <property type="entry name" value="BetaGal_jelly_roll_dom"/>
</dbReference>
<evidence type="ECO:0000256" key="3">
    <source>
        <dbReference type="ARBA" id="ARBA00012756"/>
    </source>
</evidence>
<comment type="similarity">
    <text evidence="2 8">Belongs to the glycosyl hydrolase 35 family.</text>
</comment>
<dbReference type="Proteomes" id="UP000298213">
    <property type="component" value="Unassembled WGS sequence"/>
</dbReference>
<sequence>MVRGWRTGLTCGAALLLAGTGLAQPPADAPAATAARRDFGRVSFDRHSIILDGKPLVIWSSEFHYYRLPSPSLWRDILQKMKASGFNTVALYFAWGYHSPAPGVYDFSGVRDVDLLLKMAKEEGLYVITRAGPYVNAELSRGGYPGWLVRQNARARTDAPEYLAAADEWLTRINKIIARHQYSDGGGMVILHQIENELLLTNAEQQRYMRHLYDRARADGITVPIFHNDIGRNGRWVPASSPVEGTIKGPSDLYAFDGYPGGSCDVFARPTNGGAAPDWGLYGPGGAKGGASASPDTPGFAAEFGGGWFDYWGSNGTYPCTAIQRGKRYQRVFYGTNLANALTIQSFYMGFGGTSWGWQPAPVVYTSYDYGAAIDEARNLRPKALELKQLGQFVQSFTSLARMDKGPEIKTSSDKVRIRHNVNAETGAHLLFVAHDPSNARSDDAFSFDLETRDGRYRLPQAGTLRLNGFDAKLLIASHDLGAHRLVYSTSELQTQLKGADGDIALLYGRKGEDGETVLRFESAPLVEILEGAAEHAFDPASGDLRLNYRHDGLIRLRVSGGGRPPLMLLIGEEDVAARFWRQDTAGGAILARGPALLRTAALSRGQLSLTGDTREAADLEIWGPRVGRVQLNGRTIGGERTADGHWRSEKPLPEALKIPLPTLLEWRVAAGSPEAQPGFDDSSWLQIGKAGTAATIRPPTGQPAMDMSAHGFHNGDVWYRGRFEGGPDARKIALHYGGGGTGMLQLWLDGRFVGQHELPTGMARPLTHGVAEFTLPPEAQVAGPHVLAVMVRNNGHNWDLEADDAHKEPRGLISVSLSSQSGPSFAVPIAWRIQGNKGGEAIADTVRGPMNNGGQFGERMGWHLPGFADNGWARARLPATQVPPGTTWYRTSFDLGVPKGHDASIGLTIGNPETPRSAVSYRALIFVNGWNMGQFIAHAGPQRTFIVPTGILNPNGRNTLAIAVTSDGASGNGLEQVQLVDLGSVRGGVPMSLVASPAFKPE</sequence>
<dbReference type="InterPro" id="IPR008979">
    <property type="entry name" value="Galactose-bd-like_sf"/>
</dbReference>
<comment type="caution">
    <text evidence="11">The sequence shown here is derived from an EMBL/GenBank/DDBJ whole genome shotgun (WGS) entry which is preliminary data.</text>
</comment>
<dbReference type="InterPro" id="IPR025972">
    <property type="entry name" value="BetaGal_dom3"/>
</dbReference>
<dbReference type="AlphaFoldDB" id="A0A4Y8ZNR3"/>
<dbReference type="Gene3D" id="3.20.20.80">
    <property type="entry name" value="Glycosidases"/>
    <property type="match status" value="1"/>
</dbReference>
<keyword evidence="4 9" id="KW-0732">Signal</keyword>
<name>A0A4Y8ZNR3_9SPHN</name>
<dbReference type="InterPro" id="IPR031330">
    <property type="entry name" value="Gly_Hdrlase_35_cat"/>
</dbReference>
<dbReference type="Pfam" id="PF13363">
    <property type="entry name" value="BetaGal_dom3"/>
    <property type="match status" value="1"/>
</dbReference>
<dbReference type="OrthoDB" id="9813184at2"/>
<evidence type="ECO:0000256" key="5">
    <source>
        <dbReference type="ARBA" id="ARBA00022801"/>
    </source>
</evidence>
<evidence type="ECO:0000256" key="6">
    <source>
        <dbReference type="ARBA" id="ARBA00023180"/>
    </source>
</evidence>
<gene>
    <name evidence="11" type="ORF">E2493_14095</name>
</gene>
<dbReference type="EMBL" id="SPDV01000028">
    <property type="protein sequence ID" value="TFI57650.1"/>
    <property type="molecule type" value="Genomic_DNA"/>
</dbReference>
<dbReference type="PRINTS" id="PR00742">
    <property type="entry name" value="GLHYDRLASE35"/>
</dbReference>
<evidence type="ECO:0000313" key="12">
    <source>
        <dbReference type="Proteomes" id="UP000298213"/>
    </source>
</evidence>
<keyword evidence="7" id="KW-0326">Glycosidase</keyword>
<comment type="catalytic activity">
    <reaction evidence="1">
        <text>Hydrolysis of terminal non-reducing beta-D-galactose residues in beta-D-galactosides.</text>
        <dbReference type="EC" id="3.2.1.23"/>
    </reaction>
</comment>
<proteinExistence type="inferred from homology"/>
<dbReference type="Pfam" id="PF13364">
    <property type="entry name" value="BetaGal_ABD2"/>
    <property type="match status" value="2"/>
</dbReference>
<evidence type="ECO:0000256" key="8">
    <source>
        <dbReference type="RuleBase" id="RU003679"/>
    </source>
</evidence>
<dbReference type="SUPFAM" id="SSF117100">
    <property type="entry name" value="Beta-galactosidase LacA, domain 3"/>
    <property type="match status" value="1"/>
</dbReference>
<dbReference type="EC" id="3.2.1.23" evidence="3"/>
<protein>
    <recommendedName>
        <fullName evidence="3">beta-galactosidase</fullName>
        <ecNumber evidence="3">3.2.1.23</ecNumber>
    </recommendedName>
</protein>
<dbReference type="InterPro" id="IPR017853">
    <property type="entry name" value="GH"/>
</dbReference>
<keyword evidence="5" id="KW-0378">Hydrolase</keyword>
<dbReference type="SUPFAM" id="SSF51011">
    <property type="entry name" value="Glycosyl hydrolase domain"/>
    <property type="match status" value="1"/>
</dbReference>
<dbReference type="SUPFAM" id="SSF49785">
    <property type="entry name" value="Galactose-binding domain-like"/>
    <property type="match status" value="2"/>
</dbReference>
<dbReference type="InterPro" id="IPR037110">
    <property type="entry name" value="Betagal_dom2_sf"/>
</dbReference>
<evidence type="ECO:0000256" key="4">
    <source>
        <dbReference type="ARBA" id="ARBA00022729"/>
    </source>
</evidence>
<dbReference type="Pfam" id="PF01301">
    <property type="entry name" value="Glyco_hydro_35"/>
    <property type="match status" value="1"/>
</dbReference>
<dbReference type="Gene3D" id="2.102.20.10">
    <property type="entry name" value="Beta-galactosidase, domain 2"/>
    <property type="match status" value="1"/>
</dbReference>
<reference evidence="11 12" key="1">
    <citation type="submission" date="2019-03" db="EMBL/GenBank/DDBJ databases">
        <title>Genome sequence of Sphingomonas sp. 17J27-24.</title>
        <authorList>
            <person name="Kim M."/>
            <person name="Maeng S."/>
            <person name="Sathiyaraj S."/>
        </authorList>
    </citation>
    <scope>NUCLEOTIDE SEQUENCE [LARGE SCALE GENOMIC DNA]</scope>
    <source>
        <strain evidence="11 12">17J27-24</strain>
    </source>
</reference>
<feature type="domain" description="Beta-galactosidase" evidence="10">
    <location>
        <begin position="397"/>
        <end position="580"/>
    </location>
</feature>
<dbReference type="Gene3D" id="2.60.390.10">
    <property type="entry name" value="Beta-galactosidase, domain 3"/>
    <property type="match status" value="1"/>
</dbReference>
<dbReference type="RefSeq" id="WP_135087875.1">
    <property type="nucleotide sequence ID" value="NZ_SPDV01000028.1"/>
</dbReference>
<dbReference type="GO" id="GO:0004565">
    <property type="term" value="F:beta-galactosidase activity"/>
    <property type="evidence" value="ECO:0007669"/>
    <property type="project" value="UniProtKB-EC"/>
</dbReference>
<organism evidence="11 12">
    <name type="scientific">Sphingomonas parva</name>
    <dbReference type="NCBI Taxonomy" id="2555898"/>
    <lineage>
        <taxon>Bacteria</taxon>
        <taxon>Pseudomonadati</taxon>
        <taxon>Pseudomonadota</taxon>
        <taxon>Alphaproteobacteria</taxon>
        <taxon>Sphingomonadales</taxon>
        <taxon>Sphingomonadaceae</taxon>
        <taxon>Sphingomonas</taxon>
    </lineage>
</organism>
<dbReference type="PANTHER" id="PTHR23421">
    <property type="entry name" value="BETA-GALACTOSIDASE RELATED"/>
    <property type="match status" value="1"/>
</dbReference>
<evidence type="ECO:0000256" key="1">
    <source>
        <dbReference type="ARBA" id="ARBA00001412"/>
    </source>
</evidence>
<accession>A0A4Y8ZNR3</accession>
<evidence type="ECO:0000256" key="9">
    <source>
        <dbReference type="SAM" id="SignalP"/>
    </source>
</evidence>
<dbReference type="GO" id="GO:0005975">
    <property type="term" value="P:carbohydrate metabolic process"/>
    <property type="evidence" value="ECO:0007669"/>
    <property type="project" value="InterPro"/>
</dbReference>
<dbReference type="SUPFAM" id="SSF51445">
    <property type="entry name" value="(Trans)glycosidases"/>
    <property type="match status" value="1"/>
</dbReference>
<evidence type="ECO:0000256" key="2">
    <source>
        <dbReference type="ARBA" id="ARBA00009809"/>
    </source>
</evidence>
<dbReference type="InterPro" id="IPR018954">
    <property type="entry name" value="Betagal_dom2"/>
</dbReference>
<evidence type="ECO:0000313" key="11">
    <source>
        <dbReference type="EMBL" id="TFI57650.1"/>
    </source>
</evidence>
<dbReference type="Pfam" id="PF10435">
    <property type="entry name" value="BetaGal_dom2"/>
    <property type="match status" value="1"/>
</dbReference>
<feature type="signal peptide" evidence="9">
    <location>
        <begin position="1"/>
        <end position="23"/>
    </location>
</feature>
<dbReference type="SMART" id="SM01029">
    <property type="entry name" value="BetaGal_dom2"/>
    <property type="match status" value="1"/>
</dbReference>
<feature type="chain" id="PRO_5021318384" description="beta-galactosidase" evidence="9">
    <location>
        <begin position="24"/>
        <end position="1003"/>
    </location>
</feature>
<dbReference type="InterPro" id="IPR001944">
    <property type="entry name" value="Glycoside_Hdrlase_35"/>
</dbReference>
<dbReference type="Gene3D" id="2.60.120.260">
    <property type="entry name" value="Galactose-binding domain-like"/>
    <property type="match status" value="2"/>
</dbReference>
<evidence type="ECO:0000256" key="7">
    <source>
        <dbReference type="ARBA" id="ARBA00023295"/>
    </source>
</evidence>
<keyword evidence="6" id="KW-0325">Glycoprotein</keyword>